<comment type="caution">
    <text evidence="2">The sequence shown here is derived from an EMBL/GenBank/DDBJ whole genome shotgun (WGS) entry which is preliminary data.</text>
</comment>
<sequence>MSFTAVRTDATGTHPVGIRYANGLGPATHMVTVNGAGAYTASLPPTGGWGANGMWNVAFVDLPLIAGENVVTFGKGVNYAEIDFVFIADEL</sequence>
<dbReference type="Gene3D" id="2.60.120.260">
    <property type="entry name" value="Galactose-binding domain-like"/>
    <property type="match status" value="1"/>
</dbReference>
<reference evidence="2" key="1">
    <citation type="submission" date="2021-05" db="EMBL/GenBank/DDBJ databases">
        <authorList>
            <person name="Arsene-Ploetze F."/>
        </authorList>
    </citation>
    <scope>NUCLEOTIDE SEQUENCE</scope>
    <source>
        <strain evidence="2">DSM 42138</strain>
    </source>
</reference>
<name>A0A9W4E0P7_9ACTN</name>
<accession>A0A9W4E0P7</accession>
<gene>
    <name evidence="2" type="ORF">SCOCK_100196</name>
</gene>
<dbReference type="Proteomes" id="UP001152519">
    <property type="component" value="Unassembled WGS sequence"/>
</dbReference>
<dbReference type="SUPFAM" id="SSF49785">
    <property type="entry name" value="Galactose-binding domain-like"/>
    <property type="match status" value="1"/>
</dbReference>
<dbReference type="AlphaFoldDB" id="A0A9W4E0P7"/>
<dbReference type="EMBL" id="CAJSLV010000002">
    <property type="protein sequence ID" value="CAG6391130.1"/>
    <property type="molecule type" value="Genomic_DNA"/>
</dbReference>
<evidence type="ECO:0000313" key="3">
    <source>
        <dbReference type="Proteomes" id="UP001152519"/>
    </source>
</evidence>
<evidence type="ECO:0000259" key="1">
    <source>
        <dbReference type="Pfam" id="PF22704"/>
    </source>
</evidence>
<dbReference type="Pfam" id="PF22704">
    <property type="entry name" value="CBM13-like"/>
    <property type="match status" value="1"/>
</dbReference>
<protein>
    <recommendedName>
        <fullName evidence="1">Alpha-galactosidase CBM13 domain-containing protein</fullName>
    </recommendedName>
</protein>
<keyword evidence="3" id="KW-1185">Reference proteome</keyword>
<evidence type="ECO:0000313" key="2">
    <source>
        <dbReference type="EMBL" id="CAG6391130.1"/>
    </source>
</evidence>
<dbReference type="InterPro" id="IPR055240">
    <property type="entry name" value="CBM13-like"/>
</dbReference>
<proteinExistence type="predicted"/>
<feature type="domain" description="Alpha-galactosidase CBM13" evidence="1">
    <location>
        <begin position="2"/>
        <end position="76"/>
    </location>
</feature>
<organism evidence="2 3">
    <name type="scientific">Actinacidiphila cocklensis</name>
    <dbReference type="NCBI Taxonomy" id="887465"/>
    <lineage>
        <taxon>Bacteria</taxon>
        <taxon>Bacillati</taxon>
        <taxon>Actinomycetota</taxon>
        <taxon>Actinomycetes</taxon>
        <taxon>Kitasatosporales</taxon>
        <taxon>Streptomycetaceae</taxon>
        <taxon>Actinacidiphila</taxon>
    </lineage>
</organism>
<dbReference type="InterPro" id="IPR008979">
    <property type="entry name" value="Galactose-bd-like_sf"/>
</dbReference>